<proteinExistence type="predicted"/>
<protein>
    <submittedName>
        <fullName evidence="2">Uncharacterized protein</fullName>
    </submittedName>
</protein>
<comment type="caution">
    <text evidence="2">The sequence shown here is derived from an EMBL/GenBank/DDBJ whole genome shotgun (WGS) entry which is preliminary data.</text>
</comment>
<dbReference type="Proteomes" id="UP001204144">
    <property type="component" value="Unassembled WGS sequence"/>
</dbReference>
<reference evidence="2 3" key="1">
    <citation type="submission" date="2018-11" db="EMBL/GenBank/DDBJ databases">
        <title>Novel bacteria species description.</title>
        <authorList>
            <person name="Han J.-H."/>
        </authorList>
    </citation>
    <scope>NUCLEOTIDE SEQUENCE [LARGE SCALE GENOMIC DNA]</scope>
    <source>
        <strain evidence="2 3">KCTC23259</strain>
    </source>
</reference>
<keyword evidence="1" id="KW-0812">Transmembrane</keyword>
<gene>
    <name evidence="2" type="ORF">EGI31_18105</name>
</gene>
<feature type="transmembrane region" description="Helical" evidence="1">
    <location>
        <begin position="133"/>
        <end position="154"/>
    </location>
</feature>
<accession>A0AAE3KW10</accession>
<feature type="transmembrane region" description="Helical" evidence="1">
    <location>
        <begin position="220"/>
        <end position="238"/>
    </location>
</feature>
<keyword evidence="3" id="KW-1185">Reference proteome</keyword>
<feature type="transmembrane region" description="Helical" evidence="1">
    <location>
        <begin position="186"/>
        <end position="208"/>
    </location>
</feature>
<keyword evidence="1" id="KW-0472">Membrane</keyword>
<evidence type="ECO:0000313" key="3">
    <source>
        <dbReference type="Proteomes" id="UP001204144"/>
    </source>
</evidence>
<keyword evidence="1" id="KW-1133">Transmembrane helix</keyword>
<dbReference type="EMBL" id="RJUF01000177">
    <property type="protein sequence ID" value="MCP9764856.1"/>
    <property type="molecule type" value="Genomic_DNA"/>
</dbReference>
<organism evidence="2 3">
    <name type="scientific">Lacihabitans soyangensis</name>
    <dbReference type="NCBI Taxonomy" id="869394"/>
    <lineage>
        <taxon>Bacteria</taxon>
        <taxon>Pseudomonadati</taxon>
        <taxon>Bacteroidota</taxon>
        <taxon>Cytophagia</taxon>
        <taxon>Cytophagales</taxon>
        <taxon>Leadbetterellaceae</taxon>
        <taxon>Lacihabitans</taxon>
    </lineage>
</organism>
<name>A0AAE3KW10_9BACT</name>
<sequence length="250" mass="29373">MKLTDSQIAEIEKYFNSCELTFKEFYDEMFDHFCSEIEYKMNESKSFEESFNEVHENFNSYKQKVRLGEISEFYGLKALEYQQAMYFDRNIKIEYFKNLANNFLTSKILIWLLIGLLIFKFLPYATINFKLNSLGSFTQGFSIPLNIFLAAFIIEKANLVEAFKHSTLGSLFSTKRRVFTDYSLKTVSVFKIVLIPISALIFIIQFVTLFEIQMDKVSQSIVFTLTILMLSTTLNFFIEKKILNFKIFKA</sequence>
<evidence type="ECO:0000313" key="2">
    <source>
        <dbReference type="EMBL" id="MCP9764856.1"/>
    </source>
</evidence>
<feature type="transmembrane region" description="Helical" evidence="1">
    <location>
        <begin position="108"/>
        <end position="127"/>
    </location>
</feature>
<evidence type="ECO:0000256" key="1">
    <source>
        <dbReference type="SAM" id="Phobius"/>
    </source>
</evidence>
<dbReference type="RefSeq" id="WP_255038541.1">
    <property type="nucleotide sequence ID" value="NZ_RJUF01000177.1"/>
</dbReference>
<dbReference type="AlphaFoldDB" id="A0AAE3KW10"/>